<evidence type="ECO:0000313" key="1">
    <source>
        <dbReference type="EMBL" id="MDN5216397.1"/>
    </source>
</evidence>
<name>A0ABT8LF52_9BACT</name>
<dbReference type="PANTHER" id="PTHR14136:SF17">
    <property type="entry name" value="BTB_POZ DOMAIN-CONTAINING PROTEIN KCTD9"/>
    <property type="match status" value="1"/>
</dbReference>
<gene>
    <name evidence="1" type="ORF">QQ020_30290</name>
</gene>
<dbReference type="Gene3D" id="2.160.20.80">
    <property type="entry name" value="E3 ubiquitin-protein ligase SopA"/>
    <property type="match status" value="1"/>
</dbReference>
<proteinExistence type="predicted"/>
<protein>
    <submittedName>
        <fullName evidence="1">Pentapeptide repeat-containing protein</fullName>
    </submittedName>
</protein>
<dbReference type="InterPro" id="IPR001646">
    <property type="entry name" value="5peptide_repeat"/>
</dbReference>
<dbReference type="EMBL" id="JAUJEB010000008">
    <property type="protein sequence ID" value="MDN5216397.1"/>
    <property type="molecule type" value="Genomic_DNA"/>
</dbReference>
<dbReference type="SUPFAM" id="SSF141571">
    <property type="entry name" value="Pentapeptide repeat-like"/>
    <property type="match status" value="1"/>
</dbReference>
<dbReference type="RefSeq" id="WP_346761733.1">
    <property type="nucleotide sequence ID" value="NZ_JAUJEB010000008.1"/>
</dbReference>
<comment type="caution">
    <text evidence="1">The sequence shown here is derived from an EMBL/GenBank/DDBJ whole genome shotgun (WGS) entry which is preliminary data.</text>
</comment>
<dbReference type="PANTHER" id="PTHR14136">
    <property type="entry name" value="BTB_POZ DOMAIN-CONTAINING PROTEIN KCTD9"/>
    <property type="match status" value="1"/>
</dbReference>
<reference evidence="1" key="1">
    <citation type="submission" date="2023-06" db="EMBL/GenBank/DDBJ databases">
        <title>Genomic of Agaribacillus aureum.</title>
        <authorList>
            <person name="Wang G."/>
        </authorList>
    </citation>
    <scope>NUCLEOTIDE SEQUENCE</scope>
    <source>
        <strain evidence="1">BMA12</strain>
    </source>
</reference>
<dbReference type="Pfam" id="PF00805">
    <property type="entry name" value="Pentapeptide"/>
    <property type="match status" value="1"/>
</dbReference>
<dbReference type="InterPro" id="IPR051082">
    <property type="entry name" value="Pentapeptide-BTB/POZ_domain"/>
</dbReference>
<sequence>MIKRELIDRWKTVEGQQLLAKIIVVIIHNRSLEEVQGLEKYADRWDLRGATLSIQKTERKIEGAGTSFTERYGTLKLKNLVVESIDFSHADISYSWWERCCVSNCLFEETKARELRVYASHFLNCNFQKTNFTYSYLNQNIGKSSGSFKSVNFIECNLKECIFSFPKIESCTFDTCNLVATNFDGSRFRNCKFKGSVDSPWFSGSSKTAQRSLFGFFNRVNPRNYPNPMENVDFSEAELTGVSFINGIDLSNCIFPDDTDRYILVKNLKKVYYRAREIINKEWHGEEKRKGLGFIDVILYKPDRQNQEMDLIDKAFLTDDDRDSEFGDKFFTLIKQLNTPLSLE</sequence>
<organism evidence="1 2">
    <name type="scientific">Agaribacillus aureus</name>
    <dbReference type="NCBI Taxonomy" id="3051825"/>
    <lineage>
        <taxon>Bacteria</taxon>
        <taxon>Pseudomonadati</taxon>
        <taxon>Bacteroidota</taxon>
        <taxon>Cytophagia</taxon>
        <taxon>Cytophagales</taxon>
        <taxon>Splendidivirgaceae</taxon>
        <taxon>Agaribacillus</taxon>
    </lineage>
</organism>
<evidence type="ECO:0000313" key="2">
    <source>
        <dbReference type="Proteomes" id="UP001172083"/>
    </source>
</evidence>
<keyword evidence="2" id="KW-1185">Reference proteome</keyword>
<accession>A0ABT8LF52</accession>
<dbReference type="Proteomes" id="UP001172083">
    <property type="component" value="Unassembled WGS sequence"/>
</dbReference>